<dbReference type="EMBL" id="JAUCGR010000002">
    <property type="protein sequence ID" value="MDM7831738.1"/>
    <property type="molecule type" value="Genomic_DNA"/>
</dbReference>
<accession>A0ABT7S7Y5</accession>
<sequence length="76" mass="7854">MSETGASHPQPGARLEPWARDLLRCPVTGATLVDGVDADGNPVLISTHPTDPRTYPVRDGIPILLADASAARPAAG</sequence>
<dbReference type="Gene3D" id="2.20.25.10">
    <property type="match status" value="1"/>
</dbReference>
<evidence type="ECO:0008006" key="3">
    <source>
        <dbReference type="Google" id="ProtNLM"/>
    </source>
</evidence>
<reference evidence="1 2" key="1">
    <citation type="submission" date="2023-06" db="EMBL/GenBank/DDBJ databases">
        <title>Cellulomonas sp. MW9 Whole genome sequence.</title>
        <authorList>
            <person name="Park S."/>
        </authorList>
    </citation>
    <scope>NUCLEOTIDE SEQUENCE [LARGE SCALE GENOMIC DNA]</scope>
    <source>
        <strain evidence="1 2">MW9</strain>
    </source>
</reference>
<evidence type="ECO:0000313" key="2">
    <source>
        <dbReference type="Proteomes" id="UP001321453"/>
    </source>
</evidence>
<proteinExistence type="predicted"/>
<comment type="caution">
    <text evidence="1">The sequence shown here is derived from an EMBL/GenBank/DDBJ whole genome shotgun (WGS) entry which is preliminary data.</text>
</comment>
<gene>
    <name evidence="1" type="ORF">QRT05_10380</name>
</gene>
<dbReference type="RefSeq" id="WP_289447159.1">
    <property type="nucleotide sequence ID" value="NZ_JAUCGR010000002.1"/>
</dbReference>
<protein>
    <recommendedName>
        <fullName evidence="3">Trm112 family protein</fullName>
    </recommendedName>
</protein>
<dbReference type="Proteomes" id="UP001321453">
    <property type="component" value="Unassembled WGS sequence"/>
</dbReference>
<name>A0ABT7S7Y5_9CELL</name>
<evidence type="ECO:0000313" key="1">
    <source>
        <dbReference type="EMBL" id="MDM7831738.1"/>
    </source>
</evidence>
<dbReference type="SUPFAM" id="SSF158997">
    <property type="entry name" value="Trm112p-like"/>
    <property type="match status" value="1"/>
</dbReference>
<keyword evidence="2" id="KW-1185">Reference proteome</keyword>
<organism evidence="1 2">
    <name type="scientific">Cellulomonas edaphi</name>
    <dbReference type="NCBI Taxonomy" id="3053468"/>
    <lineage>
        <taxon>Bacteria</taxon>
        <taxon>Bacillati</taxon>
        <taxon>Actinomycetota</taxon>
        <taxon>Actinomycetes</taxon>
        <taxon>Micrococcales</taxon>
        <taxon>Cellulomonadaceae</taxon>
        <taxon>Cellulomonas</taxon>
    </lineage>
</organism>